<dbReference type="Proteomes" id="UP000018680">
    <property type="component" value="Chromosome"/>
</dbReference>
<dbReference type="KEGG" id="slr:L21SP2_1294"/>
<dbReference type="SUPFAM" id="SSF52402">
    <property type="entry name" value="Adenine nucleotide alpha hydrolases-like"/>
    <property type="match status" value="1"/>
</dbReference>
<dbReference type="HOGENOM" id="CLU_049301_11_2_12"/>
<accession>V5WGE7</accession>
<dbReference type="STRING" id="1307761.L21SP2_1294"/>
<dbReference type="Gene3D" id="3.40.50.620">
    <property type="entry name" value="HUPs"/>
    <property type="match status" value="1"/>
</dbReference>
<dbReference type="OrthoDB" id="369721at2"/>
<dbReference type="AlphaFoldDB" id="V5WGE7"/>
<evidence type="ECO:0000259" key="2">
    <source>
        <dbReference type="Pfam" id="PF00582"/>
    </source>
</evidence>
<dbReference type="CDD" id="cd00293">
    <property type="entry name" value="USP-like"/>
    <property type="match status" value="1"/>
</dbReference>
<dbReference type="eggNOG" id="COG0589">
    <property type="taxonomic scope" value="Bacteria"/>
</dbReference>
<proteinExistence type="inferred from homology"/>
<feature type="domain" description="UspA" evidence="2">
    <location>
        <begin position="1"/>
        <end position="44"/>
    </location>
</feature>
<organism evidence="3 4">
    <name type="scientific">Salinispira pacifica</name>
    <dbReference type="NCBI Taxonomy" id="1307761"/>
    <lineage>
        <taxon>Bacteria</taxon>
        <taxon>Pseudomonadati</taxon>
        <taxon>Spirochaetota</taxon>
        <taxon>Spirochaetia</taxon>
        <taxon>Spirochaetales</taxon>
        <taxon>Spirochaetaceae</taxon>
        <taxon>Salinispira</taxon>
    </lineage>
</organism>
<dbReference type="EMBL" id="CP006939">
    <property type="protein sequence ID" value="AHC14695.1"/>
    <property type="molecule type" value="Genomic_DNA"/>
</dbReference>
<protein>
    <submittedName>
        <fullName evidence="3">Universal stress protein family</fullName>
    </submittedName>
</protein>
<dbReference type="PRINTS" id="PR01438">
    <property type="entry name" value="UNVRSLSTRESS"/>
</dbReference>
<name>V5WGE7_9SPIO</name>
<dbReference type="InterPro" id="IPR014729">
    <property type="entry name" value="Rossmann-like_a/b/a_fold"/>
</dbReference>
<dbReference type="InterPro" id="IPR006015">
    <property type="entry name" value="Universal_stress_UspA"/>
</dbReference>
<evidence type="ECO:0000256" key="1">
    <source>
        <dbReference type="ARBA" id="ARBA00008791"/>
    </source>
</evidence>
<dbReference type="InterPro" id="IPR006016">
    <property type="entry name" value="UspA"/>
</dbReference>
<dbReference type="Pfam" id="PF00582">
    <property type="entry name" value="Usp"/>
    <property type="match status" value="2"/>
</dbReference>
<dbReference type="RefSeq" id="WP_024267619.1">
    <property type="nucleotide sequence ID" value="NC_023035.1"/>
</dbReference>
<keyword evidence="4" id="KW-1185">Reference proteome</keyword>
<sequence>MKNILVALDFTPVSNIIVNYAREQAMKFDADLTLLHVATAVRDLYIGYNLGSQDILGAGMPMYYSDEGVMEVIKQELENEHEQLTSYVKNLKGEDIRVSAVLKQGPVVETILEQADKLDADLIMIGSHGHNPLRRVILGSVSEGVVADACCPVMVIPSACGEENSRKEDTQEDDG</sequence>
<dbReference type="PANTHER" id="PTHR46268">
    <property type="entry name" value="STRESS RESPONSE PROTEIN NHAX"/>
    <property type="match status" value="1"/>
</dbReference>
<dbReference type="PANTHER" id="PTHR46268:SF6">
    <property type="entry name" value="UNIVERSAL STRESS PROTEIN UP12"/>
    <property type="match status" value="1"/>
</dbReference>
<feature type="domain" description="UspA" evidence="2">
    <location>
        <begin position="61"/>
        <end position="157"/>
    </location>
</feature>
<evidence type="ECO:0000313" key="4">
    <source>
        <dbReference type="Proteomes" id="UP000018680"/>
    </source>
</evidence>
<reference evidence="3 4" key="1">
    <citation type="journal article" date="2015" name="Stand. Genomic Sci.">
        <title>Complete genome sequence and description of Salinispira pacifica gen. nov., sp. nov., a novel spirochaete isolated form a hypersaline microbial mat.</title>
        <authorList>
            <person name="Ben Hania W."/>
            <person name="Joseph M."/>
            <person name="Schumann P."/>
            <person name="Bunk B."/>
            <person name="Fiebig A."/>
            <person name="Sproer C."/>
            <person name="Klenk H.P."/>
            <person name="Fardeau M.L."/>
            <person name="Spring S."/>
        </authorList>
    </citation>
    <scope>NUCLEOTIDE SEQUENCE [LARGE SCALE GENOMIC DNA]</scope>
    <source>
        <strain evidence="3 4">L21-RPul-D2</strain>
    </source>
</reference>
<comment type="similarity">
    <text evidence="1">Belongs to the universal stress protein A family.</text>
</comment>
<evidence type="ECO:0000313" key="3">
    <source>
        <dbReference type="EMBL" id="AHC14695.1"/>
    </source>
</evidence>
<gene>
    <name evidence="3" type="ORF">L21SP2_1294</name>
</gene>